<gene>
    <name evidence="2" type="ORF">L1F33_02635</name>
</gene>
<organism evidence="2 3">
    <name type="scientific">Qipengyuania spongiae</name>
    <dbReference type="NCBI Taxonomy" id="2909673"/>
    <lineage>
        <taxon>Bacteria</taxon>
        <taxon>Pseudomonadati</taxon>
        <taxon>Pseudomonadota</taxon>
        <taxon>Alphaproteobacteria</taxon>
        <taxon>Sphingomonadales</taxon>
        <taxon>Erythrobacteraceae</taxon>
        <taxon>Qipengyuania</taxon>
    </lineage>
</organism>
<evidence type="ECO:0000313" key="3">
    <source>
        <dbReference type="Proteomes" id="UP001065265"/>
    </source>
</evidence>
<dbReference type="Pfam" id="PF09949">
    <property type="entry name" value="APP1_cat"/>
    <property type="match status" value="1"/>
</dbReference>
<dbReference type="RefSeq" id="WP_265559640.1">
    <property type="nucleotide sequence ID" value="NZ_CP092471.1"/>
</dbReference>
<dbReference type="EMBL" id="CP092471">
    <property type="protein sequence ID" value="UVI39875.1"/>
    <property type="molecule type" value="Genomic_DNA"/>
</dbReference>
<dbReference type="InterPro" id="IPR052935">
    <property type="entry name" value="Mg2+_PAP"/>
</dbReference>
<reference evidence="2" key="1">
    <citation type="submission" date="2022-02" db="EMBL/GenBank/DDBJ databases">
        <title>Qipengyuania spongiae sp. nov., isolated from marine sponge.</title>
        <authorList>
            <person name="Li Z."/>
            <person name="Zhang M."/>
        </authorList>
    </citation>
    <scope>NUCLEOTIDE SEQUENCE</scope>
    <source>
        <strain evidence="2">PHS-Z21</strain>
    </source>
</reference>
<keyword evidence="3" id="KW-1185">Reference proteome</keyword>
<feature type="domain" description="Phosphatidate phosphatase APP1 catalytic" evidence="1">
    <location>
        <begin position="135"/>
        <end position="305"/>
    </location>
</feature>
<proteinExistence type="predicted"/>
<sequence>MPLFPTAPVRIQPYYGYRNRERLFLTARALRSDKPGFEPGGRLRAIRTMIAQFASHEVTGLPVTLELKRAEGSTSHHTGTTDSEGFVHFDIALSTAWETGDESRWDVVALHWHDGNGDRRVEAHVLAPGSATGLAVISDIDDTIIETGITGGFRQILRNWRRVVAQLPDERLLVPGADLFYGALGGGAIERTGKPHTGDRLTATRHPFFYVSSSPWNLFSYLVAFQKSRKLPLGPLMLRDWGLNRATFGSSSHGAHKKDAIRAIMATYPELRFALIGDDTQGDLTAFGAIVAERAEQVRAVFIRRAGDPFTPEELIAKGKIEAAGVPLWLGESYDSGKEFLRSIGLGRDGEAEEIVKAVDKQAQAGNTAKAKETVGP</sequence>
<name>A0ABY5T0E0_9SPHN</name>
<evidence type="ECO:0000313" key="2">
    <source>
        <dbReference type="EMBL" id="UVI39875.1"/>
    </source>
</evidence>
<accession>A0ABY5T0E0</accession>
<dbReference type="PANTHER" id="PTHR28208:SF3">
    <property type="entry name" value="PHOSPHATIDATE PHOSPHATASE APP1"/>
    <property type="match status" value="1"/>
</dbReference>
<evidence type="ECO:0000259" key="1">
    <source>
        <dbReference type="Pfam" id="PF09949"/>
    </source>
</evidence>
<protein>
    <submittedName>
        <fullName evidence="2">DUF2183 domain-containing protein</fullName>
    </submittedName>
</protein>
<dbReference type="Proteomes" id="UP001065265">
    <property type="component" value="Chromosome"/>
</dbReference>
<dbReference type="InterPro" id="IPR019236">
    <property type="entry name" value="APP1_cat"/>
</dbReference>
<dbReference type="PANTHER" id="PTHR28208">
    <property type="entry name" value="PHOSPHATIDATE PHOSPHATASE APP1"/>
    <property type="match status" value="1"/>
</dbReference>